<evidence type="ECO:0000256" key="1">
    <source>
        <dbReference type="SAM" id="MobiDB-lite"/>
    </source>
</evidence>
<feature type="compositionally biased region" description="Basic and acidic residues" evidence="1">
    <location>
        <begin position="11"/>
        <end position="21"/>
    </location>
</feature>
<keyword evidence="3" id="KW-1185">Reference proteome</keyword>
<gene>
    <name evidence="2" type="ORF">I5803_11355</name>
</gene>
<dbReference type="EMBL" id="JADWYS010000001">
    <property type="protein sequence ID" value="MBG9388618.1"/>
    <property type="molecule type" value="Genomic_DNA"/>
</dbReference>
<reference evidence="2" key="1">
    <citation type="submission" date="2020-11" db="EMBL/GenBank/DDBJ databases">
        <title>Bacterial whole genome sequence for Caenimonas sp. DR4.4.</title>
        <authorList>
            <person name="Le V."/>
            <person name="Ko S.-R."/>
            <person name="Ahn C.-Y."/>
            <person name="Oh H.-M."/>
        </authorList>
    </citation>
    <scope>NUCLEOTIDE SEQUENCE</scope>
    <source>
        <strain evidence="2">DR4.4</strain>
    </source>
</reference>
<comment type="caution">
    <text evidence="2">The sequence shown here is derived from an EMBL/GenBank/DDBJ whole genome shotgun (WGS) entry which is preliminary data.</text>
</comment>
<dbReference type="AlphaFoldDB" id="A0A931H4X7"/>
<evidence type="ECO:0000313" key="2">
    <source>
        <dbReference type="EMBL" id="MBG9388618.1"/>
    </source>
</evidence>
<evidence type="ECO:0000313" key="3">
    <source>
        <dbReference type="Proteomes" id="UP000651050"/>
    </source>
</evidence>
<organism evidence="2 3">
    <name type="scientific">Caenimonas aquaedulcis</name>
    <dbReference type="NCBI Taxonomy" id="2793270"/>
    <lineage>
        <taxon>Bacteria</taxon>
        <taxon>Pseudomonadati</taxon>
        <taxon>Pseudomonadota</taxon>
        <taxon>Betaproteobacteria</taxon>
        <taxon>Burkholderiales</taxon>
        <taxon>Comamonadaceae</taxon>
        <taxon>Caenimonas</taxon>
    </lineage>
</organism>
<dbReference type="InterPro" id="IPR035901">
    <property type="entry name" value="GIY-YIG_endonuc_sf"/>
</dbReference>
<dbReference type="RefSeq" id="WP_196986470.1">
    <property type="nucleotide sequence ID" value="NZ_JADWYS010000001.1"/>
</dbReference>
<sequence length="129" mass="14470">MANPAPSSPSARRELSRHYKDNPPPAGVFAIRNLDDHRVYVNGSMNVDGAMNRARFELTMRGHRNKALQADWLRLGAERFSFEIVDTVKKREEPGFDAAAELEGLLAMWRQELGSWAPAGYNEREGVSA</sequence>
<dbReference type="CDD" id="cd10451">
    <property type="entry name" value="GIY-YIG_LuxR_like"/>
    <property type="match status" value="1"/>
</dbReference>
<protein>
    <submittedName>
        <fullName evidence="2">GIY-YIG nuclease family protein</fullName>
    </submittedName>
</protein>
<feature type="region of interest" description="Disordered" evidence="1">
    <location>
        <begin position="1"/>
        <end position="25"/>
    </location>
</feature>
<dbReference type="Gene3D" id="3.40.1440.10">
    <property type="entry name" value="GIY-YIG endonuclease"/>
    <property type="match status" value="1"/>
</dbReference>
<proteinExistence type="predicted"/>
<name>A0A931H4X7_9BURK</name>
<dbReference type="Proteomes" id="UP000651050">
    <property type="component" value="Unassembled WGS sequence"/>
</dbReference>
<accession>A0A931H4X7</accession>